<accession>A0A1M5M5Q5</accession>
<dbReference type="PANTHER" id="PTHR32022:SF10">
    <property type="entry name" value="D-GLUTAMATE CYCLASE, MITOCHONDRIAL"/>
    <property type="match status" value="1"/>
</dbReference>
<gene>
    <name evidence="4" type="ORF">SAMN05443248_2476</name>
</gene>
<dbReference type="InterPro" id="IPR016938">
    <property type="entry name" value="UPF0317"/>
</dbReference>
<dbReference type="SUPFAM" id="SSF160920">
    <property type="entry name" value="PSTPO5379-like"/>
    <property type="match status" value="1"/>
</dbReference>
<evidence type="ECO:0000313" key="4">
    <source>
        <dbReference type="EMBL" id="SHG72548.1"/>
    </source>
</evidence>
<dbReference type="RefSeq" id="WP_079601456.1">
    <property type="nucleotide sequence ID" value="NZ_LT670817.1"/>
</dbReference>
<name>A0A1M5M5Q5_9BRAD</name>
<evidence type="ECO:0000256" key="2">
    <source>
        <dbReference type="ARBA" id="ARBA00023239"/>
    </source>
</evidence>
<dbReference type="Gene3D" id="3.40.1640.10">
    <property type="entry name" value="PSTPO5379-like"/>
    <property type="match status" value="1"/>
</dbReference>
<dbReference type="InterPro" id="IPR038021">
    <property type="entry name" value="Putative_hydro-lyase"/>
</dbReference>
<comment type="similarity">
    <text evidence="1 3">Belongs to the D-glutamate cyclase family.</text>
</comment>
<reference evidence="4 5" key="1">
    <citation type="submission" date="2016-11" db="EMBL/GenBank/DDBJ databases">
        <authorList>
            <person name="Jaros S."/>
            <person name="Januszkiewicz K."/>
            <person name="Wedrychowicz H."/>
        </authorList>
    </citation>
    <scope>NUCLEOTIDE SEQUENCE [LARGE SCALE GENOMIC DNA]</scope>
    <source>
        <strain evidence="4 5">GAS138</strain>
    </source>
</reference>
<dbReference type="FunFam" id="3.30.2040.10:FF:000001">
    <property type="entry name" value="D-glutamate cyclase, mitochondrial"/>
    <property type="match status" value="1"/>
</dbReference>
<dbReference type="NCBIfam" id="NF003969">
    <property type="entry name" value="PRK05463.1"/>
    <property type="match status" value="1"/>
</dbReference>
<sequence>MTVLTAEDFRGDETALPSLQARLACRAGMATTTAGVANGFVQGNLAILPEKLAASFHRFCQLNPKPCPIIGMSDVGDPRIPSLGIDLDIRTDLPRYRVWRDGEVADEPTDIMAHWRDDLVAFVLGCSFSFEEALMADDLPIRHIERNVRVPMYRTNIACSPSGPFAGPMVVSMRPFKPADAIRAVQITSRFPSVHGAPVHLGHPHSIGISDIAKPDYGDAVPVEADEIPVFWACGVTPQAVISAAKLPFAITHAPGLMLVTDLRNKQLAVL</sequence>
<evidence type="ECO:0000256" key="1">
    <source>
        <dbReference type="ARBA" id="ARBA00007896"/>
    </source>
</evidence>
<dbReference type="InterPro" id="IPR009906">
    <property type="entry name" value="D-Glu_cyclase"/>
</dbReference>
<dbReference type="OrthoDB" id="149585at2"/>
<dbReference type="PIRSF" id="PIRSF029755">
    <property type="entry name" value="UCP029755"/>
    <property type="match status" value="1"/>
</dbReference>
<evidence type="ECO:0000313" key="5">
    <source>
        <dbReference type="Proteomes" id="UP000189796"/>
    </source>
</evidence>
<evidence type="ECO:0000256" key="3">
    <source>
        <dbReference type="HAMAP-Rule" id="MF_01830"/>
    </source>
</evidence>
<protein>
    <recommendedName>
        <fullName evidence="3">Putative hydro-lyase SAMN05443248_2476</fullName>
        <ecNumber evidence="3">4.2.1.-</ecNumber>
    </recommendedName>
</protein>
<dbReference type="AlphaFoldDB" id="A0A1M5M5Q5"/>
<dbReference type="Gene3D" id="3.30.2040.10">
    <property type="entry name" value="PSTPO5379-like domain"/>
    <property type="match status" value="1"/>
</dbReference>
<dbReference type="GO" id="GO:0016829">
    <property type="term" value="F:lyase activity"/>
    <property type="evidence" value="ECO:0007669"/>
    <property type="project" value="UniProtKB-KW"/>
</dbReference>
<dbReference type="EC" id="4.2.1.-" evidence="3"/>
<keyword evidence="2 3" id="KW-0456">Lyase</keyword>
<dbReference type="EMBL" id="LT670817">
    <property type="protein sequence ID" value="SHG72548.1"/>
    <property type="molecule type" value="Genomic_DNA"/>
</dbReference>
<dbReference type="Pfam" id="PF07286">
    <property type="entry name" value="D-Glu_cyclase"/>
    <property type="match status" value="1"/>
</dbReference>
<dbReference type="HAMAP" id="MF_01830">
    <property type="entry name" value="Hydro_lyase"/>
    <property type="match status" value="1"/>
</dbReference>
<organism evidence="4 5">
    <name type="scientific">Bradyrhizobium erythrophlei</name>
    <dbReference type="NCBI Taxonomy" id="1437360"/>
    <lineage>
        <taxon>Bacteria</taxon>
        <taxon>Pseudomonadati</taxon>
        <taxon>Pseudomonadota</taxon>
        <taxon>Alphaproteobacteria</taxon>
        <taxon>Hyphomicrobiales</taxon>
        <taxon>Nitrobacteraceae</taxon>
        <taxon>Bradyrhizobium</taxon>
    </lineage>
</organism>
<dbReference type="Proteomes" id="UP000189796">
    <property type="component" value="Chromosome I"/>
</dbReference>
<proteinExistence type="inferred from homology"/>
<dbReference type="PANTHER" id="PTHR32022">
    <property type="entry name" value="D-GLUTAMATE CYCLASE, MITOCHONDRIAL"/>
    <property type="match status" value="1"/>
</dbReference>